<keyword evidence="8" id="KW-1208">Phospholipid metabolism</keyword>
<dbReference type="Pfam" id="PF19279">
    <property type="entry name" value="YegS_C"/>
    <property type="match status" value="1"/>
</dbReference>
<keyword evidence="11" id="KW-1185">Reference proteome</keyword>
<protein>
    <submittedName>
        <fullName evidence="10">Diacylglycerol kinase family lipid kinase</fullName>
    </submittedName>
</protein>
<evidence type="ECO:0000256" key="5">
    <source>
        <dbReference type="ARBA" id="ARBA00022777"/>
    </source>
</evidence>
<comment type="caution">
    <text evidence="10">The sequence shown here is derived from an EMBL/GenBank/DDBJ whole genome shotgun (WGS) entry which is preliminary data.</text>
</comment>
<evidence type="ECO:0000256" key="4">
    <source>
        <dbReference type="ARBA" id="ARBA00022741"/>
    </source>
</evidence>
<dbReference type="InterPro" id="IPR045540">
    <property type="entry name" value="YegS/DAGK_C"/>
</dbReference>
<feature type="domain" description="DAGKc" evidence="9">
    <location>
        <begin position="14"/>
        <end position="143"/>
    </location>
</feature>
<dbReference type="SMART" id="SM00046">
    <property type="entry name" value="DAGKc"/>
    <property type="match status" value="1"/>
</dbReference>
<dbReference type="Gene3D" id="2.60.200.40">
    <property type="match status" value="1"/>
</dbReference>
<keyword evidence="3" id="KW-0808">Transferase</keyword>
<gene>
    <name evidence="10" type="ORF">GCM10022402_03020</name>
</gene>
<evidence type="ECO:0000256" key="6">
    <source>
        <dbReference type="ARBA" id="ARBA00022840"/>
    </source>
</evidence>
<evidence type="ECO:0000313" key="10">
    <source>
        <dbReference type="EMBL" id="GAA3725693.1"/>
    </source>
</evidence>
<evidence type="ECO:0000256" key="8">
    <source>
        <dbReference type="ARBA" id="ARBA00023264"/>
    </source>
</evidence>
<dbReference type="GO" id="GO:0016301">
    <property type="term" value="F:kinase activity"/>
    <property type="evidence" value="ECO:0007669"/>
    <property type="project" value="UniProtKB-KW"/>
</dbReference>
<name>A0ABP7EVF2_9ACTN</name>
<dbReference type="Pfam" id="PF00781">
    <property type="entry name" value="DAGK_cat"/>
    <property type="match status" value="1"/>
</dbReference>
<dbReference type="EMBL" id="BAABDD010000001">
    <property type="protein sequence ID" value="GAA3725693.1"/>
    <property type="molecule type" value="Genomic_DNA"/>
</dbReference>
<organism evidence="10 11">
    <name type="scientific">Salinactinospora qingdaonensis</name>
    <dbReference type="NCBI Taxonomy" id="702744"/>
    <lineage>
        <taxon>Bacteria</taxon>
        <taxon>Bacillati</taxon>
        <taxon>Actinomycetota</taxon>
        <taxon>Actinomycetes</taxon>
        <taxon>Streptosporangiales</taxon>
        <taxon>Nocardiopsidaceae</taxon>
        <taxon>Salinactinospora</taxon>
    </lineage>
</organism>
<evidence type="ECO:0000313" key="11">
    <source>
        <dbReference type="Proteomes" id="UP001500908"/>
    </source>
</evidence>
<dbReference type="SUPFAM" id="SSF111331">
    <property type="entry name" value="NAD kinase/diacylglycerol kinase-like"/>
    <property type="match status" value="1"/>
</dbReference>
<keyword evidence="5 10" id="KW-0418">Kinase</keyword>
<keyword evidence="7" id="KW-0444">Lipid biosynthesis</keyword>
<dbReference type="InterPro" id="IPR050187">
    <property type="entry name" value="Lipid_Phosphate_FormReg"/>
</dbReference>
<dbReference type="RefSeq" id="WP_344966446.1">
    <property type="nucleotide sequence ID" value="NZ_BAABDD010000001.1"/>
</dbReference>
<proteinExistence type="inferred from homology"/>
<dbReference type="PROSITE" id="PS50146">
    <property type="entry name" value="DAGK"/>
    <property type="match status" value="1"/>
</dbReference>
<keyword evidence="7" id="KW-0594">Phospholipid biosynthesis</keyword>
<sequence length="325" mass="34160">MPTPPTPPASEGRRHSGGIQVISNSQAGTNEDAQLRAAVAELAVSGTDAVEVVSAGNAADLDKLLERGYSTVIVAGGDGSLHAVVNALYRRSELAERTIGLIPLGTGNDFARGMDIPLAPQRAAATFLNGLSRPMDLFVDDAGEVTVNAVHLGVGADSTLQAARWKQALGPMSFPVGGLIAGWAAQGYRLRVEADGDVVIGAHHKTLLVGLANGRFVGGGAGTLDPDARPDDGDISLVVSRSRGFWRRTAHAIRVHRGTHPLEIDVHRRRARTVSVFGEPVTASNDGEIHREITARTWTVLPGAWNFVAVAQALTGEREPDQPPA</sequence>
<evidence type="ECO:0000256" key="3">
    <source>
        <dbReference type="ARBA" id="ARBA00022679"/>
    </source>
</evidence>
<dbReference type="InterPro" id="IPR001206">
    <property type="entry name" value="Diacylglycerol_kinase_cat_dom"/>
</dbReference>
<accession>A0ABP7EVF2</accession>
<dbReference type="InterPro" id="IPR017438">
    <property type="entry name" value="ATP-NAD_kinase_N"/>
</dbReference>
<keyword evidence="6" id="KW-0067">ATP-binding</keyword>
<evidence type="ECO:0000256" key="7">
    <source>
        <dbReference type="ARBA" id="ARBA00023209"/>
    </source>
</evidence>
<reference evidence="11" key="1">
    <citation type="journal article" date="2019" name="Int. J. Syst. Evol. Microbiol.">
        <title>The Global Catalogue of Microorganisms (GCM) 10K type strain sequencing project: providing services to taxonomists for standard genome sequencing and annotation.</title>
        <authorList>
            <consortium name="The Broad Institute Genomics Platform"/>
            <consortium name="The Broad Institute Genome Sequencing Center for Infectious Disease"/>
            <person name="Wu L."/>
            <person name="Ma J."/>
        </authorList>
    </citation>
    <scope>NUCLEOTIDE SEQUENCE [LARGE SCALE GENOMIC DNA]</scope>
    <source>
        <strain evidence="11">JCM 17137</strain>
    </source>
</reference>
<dbReference type="PANTHER" id="PTHR12358:SF54">
    <property type="entry name" value="SPHINGOSINE KINASE RELATED PROTEIN"/>
    <property type="match status" value="1"/>
</dbReference>
<evidence type="ECO:0000256" key="1">
    <source>
        <dbReference type="ARBA" id="ARBA00001946"/>
    </source>
</evidence>
<comment type="similarity">
    <text evidence="2">Belongs to the diacylglycerol/lipid kinase family.</text>
</comment>
<dbReference type="PANTHER" id="PTHR12358">
    <property type="entry name" value="SPHINGOSINE KINASE"/>
    <property type="match status" value="1"/>
</dbReference>
<evidence type="ECO:0000256" key="2">
    <source>
        <dbReference type="ARBA" id="ARBA00005983"/>
    </source>
</evidence>
<comment type="cofactor">
    <cofactor evidence="1">
        <name>Mg(2+)</name>
        <dbReference type="ChEBI" id="CHEBI:18420"/>
    </cofactor>
</comment>
<keyword evidence="7" id="KW-0443">Lipid metabolism</keyword>
<dbReference type="Proteomes" id="UP001500908">
    <property type="component" value="Unassembled WGS sequence"/>
</dbReference>
<keyword evidence="4" id="KW-0547">Nucleotide-binding</keyword>
<evidence type="ECO:0000259" key="9">
    <source>
        <dbReference type="PROSITE" id="PS50146"/>
    </source>
</evidence>
<dbReference type="Gene3D" id="3.40.50.10330">
    <property type="entry name" value="Probable inorganic polyphosphate/atp-NAD kinase, domain 1"/>
    <property type="match status" value="1"/>
</dbReference>
<dbReference type="InterPro" id="IPR016064">
    <property type="entry name" value="NAD/diacylglycerol_kinase_sf"/>
</dbReference>